<name>A0A5E4X9U2_9BURK</name>
<sequence length="281" mass="32026">MIRELADYGADLICSAYAHSPRQLTDAIALGVLLKQVVAMVDAADALIRIGAIHSAHLQARAACEASFYLEWMLSSDSENKAKHYYVASLRDQKQWAIRASSGTPENKRFVDSLAQAGIDDSWTSEMNPDETATYLERVNAILAQPELAGIQESFEKYTKKYRRPAQWYQPMGFKSIADIASALSRKYEYIIFYSKGSNVVHSGSHFDHIAFSKSNVRFKGIRSVDNCKESIMHLVQIAMRSYRAVNQRYIPEDEQALGRLWIERWRAPFFSMPDFEFETK</sequence>
<proteinExistence type="predicted"/>
<dbReference type="Pfam" id="PF18928">
    <property type="entry name" value="DUF5677"/>
    <property type="match status" value="1"/>
</dbReference>
<protein>
    <submittedName>
        <fullName evidence="1">Uncharacterized protein</fullName>
    </submittedName>
</protein>
<evidence type="ECO:0000313" key="2">
    <source>
        <dbReference type="Proteomes" id="UP000414233"/>
    </source>
</evidence>
<organism evidence="1 2">
    <name type="scientific">Pandoraea terrae</name>
    <dbReference type="NCBI Taxonomy" id="1537710"/>
    <lineage>
        <taxon>Bacteria</taxon>
        <taxon>Pseudomonadati</taxon>
        <taxon>Pseudomonadota</taxon>
        <taxon>Betaproteobacteria</taxon>
        <taxon>Burkholderiales</taxon>
        <taxon>Burkholderiaceae</taxon>
        <taxon>Pandoraea</taxon>
    </lineage>
</organism>
<reference evidence="1 2" key="1">
    <citation type="submission" date="2019-08" db="EMBL/GenBank/DDBJ databases">
        <authorList>
            <person name="Peeters C."/>
        </authorList>
    </citation>
    <scope>NUCLEOTIDE SEQUENCE [LARGE SCALE GENOMIC DNA]</scope>
    <source>
        <strain evidence="1 2">LMG 30175</strain>
    </source>
</reference>
<dbReference type="InterPro" id="IPR043733">
    <property type="entry name" value="DUF5677"/>
</dbReference>
<evidence type="ECO:0000313" key="1">
    <source>
        <dbReference type="EMBL" id="VVE33076.1"/>
    </source>
</evidence>
<dbReference type="Proteomes" id="UP000414233">
    <property type="component" value="Unassembled WGS sequence"/>
</dbReference>
<accession>A0A5E4X9U2</accession>
<dbReference type="AlphaFoldDB" id="A0A5E4X9U2"/>
<gene>
    <name evidence="1" type="ORF">PTE30175_03660</name>
</gene>
<dbReference type="EMBL" id="CABPRZ010000016">
    <property type="protein sequence ID" value="VVE33076.1"/>
    <property type="molecule type" value="Genomic_DNA"/>
</dbReference>
<keyword evidence="2" id="KW-1185">Reference proteome</keyword>